<evidence type="ECO:0000256" key="14">
    <source>
        <dbReference type="ARBA" id="ARBA00023014"/>
    </source>
</evidence>
<sequence length="816" mass="88957">MKERLVVIGNGMAGARLVEEIVARGGNERYQIVVFGDEPYGNYNRILLSNVLAGSHDPQDIFINPLTWYAQHHIDLRVGMHIHTIDTENKAVYASDGTITTYDKLVIATGSKPFLPPLKNLLREDGGLKTGAFAFRTIDDCDAMIKYAAQARSAVVIGGGLLGLEAARGLSNRCSKVHVVHLPTSLMNVQLDEPASELLQAEIAKLGIQLWLGKLTTEVVGETSVTGLGFKDGTRLECDMLVIAAGIRPNMELARQAGIACERGVLVNDGLVTSAQDVFALGECAEHQGRVYGLVAPLWEQARVLAERLTSPTANALYRGSKESTKLKVMGMELAVMGEKDRSLPDDEVVTYSEPGRGIYKKLVIRNGSLLGAIVMGDGPTTPRLLQHFDRGDKLPENRAELLFALTGESKAFDVADLPDDAQICNCNGVSKGQIVAAVREGKRSLPMLCNATRAGTGCGSCKLQVQALLELASDGLVVDDPALHYYVPGVPLKKPDLIKAIKEQELRSVSAVFRALADGKEDPTSKAGLASLLKTIWGKEYEDERDARFINDRVHANIQNDGTFSVIPRIYGGVTTGQELRRIADVALKYDVPMVKLTGGQRIDLVGIPKRHLPDVWRDLGMPSGHAYSKAFRTCKTCLGSEFCRYGVGDSTGLGIKIEKRFQGVESPHKMKLATTGCPRNCSEATTKDLGAMAIEGGRWEIYIGGGAGSKVRKGDVLCTVETHDEVLLYMGRFMQYYRENARYLERTYDLVERLGIEYLRQVLVEDSEGIASRLDQEIQAAVDAYVDPWQEAHQPVTPAQFAEALQPVGSTIVS</sequence>
<dbReference type="SUPFAM" id="SSF56014">
    <property type="entry name" value="Nitrite and sulphite reductase 4Fe-4S domain-like"/>
    <property type="match status" value="1"/>
</dbReference>
<dbReference type="Gene3D" id="3.30.390.30">
    <property type="match status" value="1"/>
</dbReference>
<dbReference type="PANTHER" id="PTHR43809">
    <property type="entry name" value="NITRITE REDUCTASE (NADH) LARGE SUBUNIT"/>
    <property type="match status" value="1"/>
</dbReference>
<name>A0ABQ3V2C2_9CHLR</name>
<gene>
    <name evidence="23" type="primary">nasD</name>
    <name evidence="23" type="ORF">KSB_71970</name>
</gene>
<dbReference type="InterPro" id="IPR036136">
    <property type="entry name" value="Nit/Sulf_reduc_fer-like_dom_sf"/>
</dbReference>
<evidence type="ECO:0000256" key="7">
    <source>
        <dbReference type="ARBA" id="ARBA00022617"/>
    </source>
</evidence>
<comment type="similarity">
    <text evidence="5">Belongs to the nitrite and sulfite reductase 4Fe-4S domain family.</text>
</comment>
<dbReference type="Gene3D" id="1.10.10.1100">
    <property type="entry name" value="BFD-like [2Fe-2S]-binding domain"/>
    <property type="match status" value="1"/>
</dbReference>
<evidence type="ECO:0000256" key="16">
    <source>
        <dbReference type="ARBA" id="ARBA00034078"/>
    </source>
</evidence>
<dbReference type="Gene3D" id="3.90.480.20">
    <property type="match status" value="1"/>
</dbReference>
<keyword evidence="15 17" id="KW-0534">Nitrate assimilation</keyword>
<feature type="domain" description="NADH-rubredoxin oxidoreductase C-terminal" evidence="22">
    <location>
        <begin position="324"/>
        <end position="386"/>
    </location>
</feature>
<dbReference type="InterPro" id="IPR023753">
    <property type="entry name" value="FAD/NAD-binding_dom"/>
</dbReference>
<dbReference type="InterPro" id="IPR006066">
    <property type="entry name" value="NO2/SO3_Rdtase_FeS/sirohaem_BS"/>
</dbReference>
<keyword evidence="13" id="KW-0408">Iron</keyword>
<keyword evidence="9" id="KW-0001">2Fe-2S</keyword>
<dbReference type="Pfam" id="PF04324">
    <property type="entry name" value="Fer2_BFD"/>
    <property type="match status" value="1"/>
</dbReference>
<dbReference type="NCBIfam" id="TIGR02374">
    <property type="entry name" value="nitri_red_nirB"/>
    <property type="match status" value="1"/>
</dbReference>
<evidence type="ECO:0000313" key="24">
    <source>
        <dbReference type="Proteomes" id="UP000654345"/>
    </source>
</evidence>
<dbReference type="PIRSF" id="PIRSF037149">
    <property type="entry name" value="NirB"/>
    <property type="match status" value="1"/>
</dbReference>
<evidence type="ECO:0000259" key="22">
    <source>
        <dbReference type="Pfam" id="PF18267"/>
    </source>
</evidence>
<evidence type="ECO:0000256" key="1">
    <source>
        <dbReference type="ARBA" id="ARBA00001929"/>
    </source>
</evidence>
<evidence type="ECO:0000256" key="10">
    <source>
        <dbReference type="ARBA" id="ARBA00022723"/>
    </source>
</evidence>
<comment type="caution">
    <text evidence="23">The sequence shown here is derived from an EMBL/GenBank/DDBJ whole genome shotgun (WGS) entry which is preliminary data.</text>
</comment>
<keyword evidence="11 17" id="KW-0274">FAD</keyword>
<evidence type="ECO:0000256" key="11">
    <source>
        <dbReference type="ARBA" id="ARBA00022827"/>
    </source>
</evidence>
<dbReference type="InterPro" id="IPR005117">
    <property type="entry name" value="NiRdtase/SiRdtase_haem-b_fer"/>
</dbReference>
<comment type="cofactor">
    <cofactor evidence="3 17">
        <name>FAD</name>
        <dbReference type="ChEBI" id="CHEBI:57692"/>
    </cofactor>
</comment>
<dbReference type="Pfam" id="PF18267">
    <property type="entry name" value="Rubredoxin_C"/>
    <property type="match status" value="1"/>
</dbReference>
<feature type="domain" description="FAD/NAD(P)-binding" evidence="21">
    <location>
        <begin position="4"/>
        <end position="288"/>
    </location>
</feature>
<keyword evidence="6" id="KW-0004">4Fe-4S</keyword>
<dbReference type="PANTHER" id="PTHR43809:SF1">
    <property type="entry name" value="NITRITE REDUCTASE (NADH) LARGE SUBUNIT"/>
    <property type="match status" value="1"/>
</dbReference>
<dbReference type="RefSeq" id="WP_201374972.1">
    <property type="nucleotide sequence ID" value="NZ_BNJG01000003.1"/>
</dbReference>
<keyword evidence="8 17" id="KW-0285">Flavoprotein</keyword>
<dbReference type="InterPro" id="IPR006067">
    <property type="entry name" value="NO2/SO3_Rdtase_4Fe4S_dom"/>
</dbReference>
<dbReference type="Gene3D" id="3.30.413.10">
    <property type="entry name" value="Sulfite Reductase Hemoprotein, domain 1"/>
    <property type="match status" value="1"/>
</dbReference>
<dbReference type="Gene3D" id="3.50.50.60">
    <property type="entry name" value="FAD/NAD(P)-binding domain"/>
    <property type="match status" value="2"/>
</dbReference>
<protein>
    <submittedName>
        <fullName evidence="23">Nitrite reductase [NAD(P)H]</fullName>
    </submittedName>
</protein>
<dbReference type="Proteomes" id="UP000654345">
    <property type="component" value="Unassembled WGS sequence"/>
</dbReference>
<evidence type="ECO:0000256" key="15">
    <source>
        <dbReference type="ARBA" id="ARBA00023063"/>
    </source>
</evidence>
<evidence type="ECO:0000259" key="18">
    <source>
        <dbReference type="Pfam" id="PF01077"/>
    </source>
</evidence>
<evidence type="ECO:0000256" key="3">
    <source>
        <dbReference type="ARBA" id="ARBA00001974"/>
    </source>
</evidence>
<comment type="cofactor">
    <cofactor evidence="1">
        <name>siroheme</name>
        <dbReference type="ChEBI" id="CHEBI:60052"/>
    </cofactor>
</comment>
<evidence type="ECO:0000256" key="9">
    <source>
        <dbReference type="ARBA" id="ARBA00022714"/>
    </source>
</evidence>
<dbReference type="PRINTS" id="PR00411">
    <property type="entry name" value="PNDRDTASEI"/>
</dbReference>
<dbReference type="Pfam" id="PF01077">
    <property type="entry name" value="NIR_SIR"/>
    <property type="match status" value="1"/>
</dbReference>
<dbReference type="SUPFAM" id="SSF55124">
    <property type="entry name" value="Nitrite/Sulfite reductase N-terminal domain-like"/>
    <property type="match status" value="1"/>
</dbReference>
<dbReference type="InterPro" id="IPR052034">
    <property type="entry name" value="NasD-like"/>
</dbReference>
<proteinExistence type="inferred from homology"/>
<dbReference type="InterPro" id="IPR036188">
    <property type="entry name" value="FAD/NAD-bd_sf"/>
</dbReference>
<comment type="cofactor">
    <cofactor evidence="16">
        <name>[2Fe-2S] cluster</name>
        <dbReference type="ChEBI" id="CHEBI:190135"/>
    </cofactor>
</comment>
<comment type="pathway">
    <text evidence="4">Nitrogen metabolism; nitrate reduction (assimilation).</text>
</comment>
<evidence type="ECO:0000256" key="8">
    <source>
        <dbReference type="ARBA" id="ARBA00022630"/>
    </source>
</evidence>
<dbReference type="InterPro" id="IPR045854">
    <property type="entry name" value="NO2/SO3_Rdtase_4Fe4S_sf"/>
</dbReference>
<dbReference type="InterPro" id="IPR007419">
    <property type="entry name" value="BFD-like_2Fe2S-bd_dom"/>
</dbReference>
<dbReference type="Pfam" id="PF03460">
    <property type="entry name" value="NIR_SIR_ferr"/>
    <property type="match status" value="1"/>
</dbReference>
<dbReference type="InterPro" id="IPR041854">
    <property type="entry name" value="BFD-like_2Fe2S-bd_dom_sf"/>
</dbReference>
<dbReference type="SUPFAM" id="SSF51905">
    <property type="entry name" value="FAD/NAD(P)-binding domain"/>
    <property type="match status" value="2"/>
</dbReference>
<evidence type="ECO:0000256" key="6">
    <source>
        <dbReference type="ARBA" id="ARBA00022485"/>
    </source>
</evidence>
<dbReference type="EMBL" id="BNJG01000003">
    <property type="protein sequence ID" value="GHO58722.1"/>
    <property type="molecule type" value="Genomic_DNA"/>
</dbReference>
<evidence type="ECO:0000256" key="4">
    <source>
        <dbReference type="ARBA" id="ARBA00005096"/>
    </source>
</evidence>
<evidence type="ECO:0000256" key="12">
    <source>
        <dbReference type="ARBA" id="ARBA00023002"/>
    </source>
</evidence>
<dbReference type="InterPro" id="IPR017121">
    <property type="entry name" value="Nitrite_Rdtase_lsu"/>
</dbReference>
<feature type="domain" description="Nitrite/Sulfite reductase ferredoxin-like" evidence="19">
    <location>
        <begin position="560"/>
        <end position="621"/>
    </location>
</feature>
<evidence type="ECO:0000256" key="17">
    <source>
        <dbReference type="PIRNR" id="PIRNR037149"/>
    </source>
</evidence>
<dbReference type="InterPro" id="IPR016156">
    <property type="entry name" value="FAD/NAD-linked_Rdtase_dimer_sf"/>
</dbReference>
<reference evidence="23 24" key="1">
    <citation type="journal article" date="2021" name="Int. J. Syst. Evol. Microbiol.">
        <title>Reticulibacter mediterranei gen. nov., sp. nov., within the new family Reticulibacteraceae fam. nov., and Ktedonospora formicarum gen. nov., sp. nov., Ktedonobacter robiniae sp. nov., Dictyobacter formicarum sp. nov. and Dictyobacter arantiisoli sp. nov., belonging to the class Ktedonobacteria.</title>
        <authorList>
            <person name="Yabe S."/>
            <person name="Zheng Y."/>
            <person name="Wang C.M."/>
            <person name="Sakai Y."/>
            <person name="Abe K."/>
            <person name="Yokota A."/>
            <person name="Donadio S."/>
            <person name="Cavaletti L."/>
            <person name="Monciardini P."/>
        </authorList>
    </citation>
    <scope>NUCLEOTIDE SEQUENCE [LARGE SCALE GENOMIC DNA]</scope>
    <source>
        <strain evidence="23 24">SOSP1-30</strain>
    </source>
</reference>
<evidence type="ECO:0000259" key="21">
    <source>
        <dbReference type="Pfam" id="PF07992"/>
    </source>
</evidence>
<evidence type="ECO:0000256" key="5">
    <source>
        <dbReference type="ARBA" id="ARBA00010429"/>
    </source>
</evidence>
<evidence type="ECO:0000313" key="23">
    <source>
        <dbReference type="EMBL" id="GHO58722.1"/>
    </source>
</evidence>
<dbReference type="PRINTS" id="PR00397">
    <property type="entry name" value="SIROHAEM"/>
</dbReference>
<organism evidence="23 24">
    <name type="scientific">Ktedonobacter robiniae</name>
    <dbReference type="NCBI Taxonomy" id="2778365"/>
    <lineage>
        <taxon>Bacteria</taxon>
        <taxon>Bacillati</taxon>
        <taxon>Chloroflexota</taxon>
        <taxon>Ktedonobacteria</taxon>
        <taxon>Ktedonobacterales</taxon>
        <taxon>Ktedonobacteraceae</taxon>
        <taxon>Ktedonobacter</taxon>
    </lineage>
</organism>
<feature type="domain" description="BFD-like [2Fe-2S]-binding" evidence="20">
    <location>
        <begin position="424"/>
        <end position="471"/>
    </location>
</feature>
<keyword evidence="12" id="KW-0560">Oxidoreductase</keyword>
<dbReference type="PRINTS" id="PR00368">
    <property type="entry name" value="FADPNR"/>
</dbReference>
<comment type="cofactor">
    <cofactor evidence="2">
        <name>[4Fe-4S] cluster</name>
        <dbReference type="ChEBI" id="CHEBI:49883"/>
    </cofactor>
</comment>
<dbReference type="InterPro" id="IPR041575">
    <property type="entry name" value="Rubredoxin_C"/>
</dbReference>
<accession>A0ABQ3V2C2</accession>
<keyword evidence="24" id="KW-1185">Reference proteome</keyword>
<dbReference type="Pfam" id="PF07992">
    <property type="entry name" value="Pyr_redox_2"/>
    <property type="match status" value="1"/>
</dbReference>
<evidence type="ECO:0000256" key="13">
    <source>
        <dbReference type="ARBA" id="ARBA00023004"/>
    </source>
</evidence>
<keyword evidence="14" id="KW-0411">Iron-sulfur</keyword>
<evidence type="ECO:0000256" key="2">
    <source>
        <dbReference type="ARBA" id="ARBA00001966"/>
    </source>
</evidence>
<feature type="domain" description="Nitrite/sulphite reductase 4Fe-4S" evidence="18">
    <location>
        <begin position="632"/>
        <end position="768"/>
    </location>
</feature>
<dbReference type="InterPro" id="IPR012744">
    <property type="entry name" value="Nitri_red_NirB"/>
</dbReference>
<keyword evidence="10" id="KW-0479">Metal-binding</keyword>
<keyword evidence="7" id="KW-0349">Heme</keyword>
<evidence type="ECO:0000259" key="20">
    <source>
        <dbReference type="Pfam" id="PF04324"/>
    </source>
</evidence>
<evidence type="ECO:0000259" key="19">
    <source>
        <dbReference type="Pfam" id="PF03460"/>
    </source>
</evidence>